<accession>A0A1H0HV97</accession>
<dbReference type="EMBL" id="FNIV01000004">
    <property type="protein sequence ID" value="SDO22910.1"/>
    <property type="molecule type" value="Genomic_DNA"/>
</dbReference>
<evidence type="ECO:0000313" key="10">
    <source>
        <dbReference type="Proteomes" id="UP000199075"/>
    </source>
</evidence>
<dbReference type="GO" id="GO:0009055">
    <property type="term" value="F:electron transfer activity"/>
    <property type="evidence" value="ECO:0007669"/>
    <property type="project" value="InterPro"/>
</dbReference>
<keyword evidence="3 6" id="KW-0479">Metal-binding</keyword>
<keyword evidence="7" id="KW-0732">Signal</keyword>
<dbReference type="PANTHER" id="PTHR33751:SF9">
    <property type="entry name" value="CYTOCHROME C4"/>
    <property type="match status" value="1"/>
</dbReference>
<proteinExistence type="predicted"/>
<dbReference type="SUPFAM" id="SSF46626">
    <property type="entry name" value="Cytochrome c"/>
    <property type="match status" value="1"/>
</dbReference>
<dbReference type="GO" id="GO:0020037">
    <property type="term" value="F:heme binding"/>
    <property type="evidence" value="ECO:0007669"/>
    <property type="project" value="InterPro"/>
</dbReference>
<dbReference type="PANTHER" id="PTHR33751">
    <property type="entry name" value="CBB3-TYPE CYTOCHROME C OXIDASE SUBUNIT FIXP"/>
    <property type="match status" value="1"/>
</dbReference>
<evidence type="ECO:0000256" key="5">
    <source>
        <dbReference type="ARBA" id="ARBA00023004"/>
    </source>
</evidence>
<evidence type="ECO:0000256" key="3">
    <source>
        <dbReference type="ARBA" id="ARBA00022723"/>
    </source>
</evidence>
<keyword evidence="5 6" id="KW-0408">Iron</keyword>
<gene>
    <name evidence="9" type="ORF">SAMN04487957_104324</name>
</gene>
<dbReference type="InterPro" id="IPR009056">
    <property type="entry name" value="Cyt_c-like_dom"/>
</dbReference>
<evidence type="ECO:0000313" key="9">
    <source>
        <dbReference type="EMBL" id="SDO22910.1"/>
    </source>
</evidence>
<dbReference type="Pfam" id="PF13442">
    <property type="entry name" value="Cytochrome_CBB3"/>
    <property type="match status" value="1"/>
</dbReference>
<name>A0A1H0HV97_9GAMM</name>
<dbReference type="InterPro" id="IPR050597">
    <property type="entry name" value="Cytochrome_c_Oxidase_Subunit"/>
</dbReference>
<evidence type="ECO:0000256" key="1">
    <source>
        <dbReference type="ARBA" id="ARBA00022448"/>
    </source>
</evidence>
<dbReference type="PROSITE" id="PS51007">
    <property type="entry name" value="CYTC"/>
    <property type="match status" value="1"/>
</dbReference>
<feature type="domain" description="Cytochrome c" evidence="8">
    <location>
        <begin position="23"/>
        <end position="101"/>
    </location>
</feature>
<dbReference type="Gene3D" id="1.10.760.10">
    <property type="entry name" value="Cytochrome c-like domain"/>
    <property type="match status" value="1"/>
</dbReference>
<evidence type="ECO:0000256" key="6">
    <source>
        <dbReference type="PROSITE-ProRule" id="PRU00433"/>
    </source>
</evidence>
<feature type="signal peptide" evidence="7">
    <location>
        <begin position="1"/>
        <end position="22"/>
    </location>
</feature>
<organism evidence="9 10">
    <name type="scientific">Halomonas shengliensis</name>
    <dbReference type="NCBI Taxonomy" id="419597"/>
    <lineage>
        <taxon>Bacteria</taxon>
        <taxon>Pseudomonadati</taxon>
        <taxon>Pseudomonadota</taxon>
        <taxon>Gammaproteobacteria</taxon>
        <taxon>Oceanospirillales</taxon>
        <taxon>Halomonadaceae</taxon>
        <taxon>Halomonas</taxon>
    </lineage>
</organism>
<keyword evidence="1" id="KW-0813">Transport</keyword>
<dbReference type="OrthoDB" id="9796421at2"/>
<keyword evidence="4" id="KW-0249">Electron transport</keyword>
<evidence type="ECO:0000256" key="2">
    <source>
        <dbReference type="ARBA" id="ARBA00022617"/>
    </source>
</evidence>
<dbReference type="Proteomes" id="UP000199075">
    <property type="component" value="Unassembled WGS sequence"/>
</dbReference>
<protein>
    <submittedName>
        <fullName evidence="9">Cytochrome c553</fullName>
    </submittedName>
</protein>
<keyword evidence="2 6" id="KW-0349">Heme</keyword>
<keyword evidence="10" id="KW-1185">Reference proteome</keyword>
<evidence type="ECO:0000256" key="4">
    <source>
        <dbReference type="ARBA" id="ARBA00022982"/>
    </source>
</evidence>
<feature type="chain" id="PRO_5011747600" evidence="7">
    <location>
        <begin position="23"/>
        <end position="108"/>
    </location>
</feature>
<evidence type="ECO:0000256" key="7">
    <source>
        <dbReference type="SAM" id="SignalP"/>
    </source>
</evidence>
<evidence type="ECO:0000259" key="8">
    <source>
        <dbReference type="PROSITE" id="PS51007"/>
    </source>
</evidence>
<dbReference type="InterPro" id="IPR036909">
    <property type="entry name" value="Cyt_c-like_dom_sf"/>
</dbReference>
<dbReference type="GO" id="GO:0046872">
    <property type="term" value="F:metal ion binding"/>
    <property type="evidence" value="ECO:0007669"/>
    <property type="project" value="UniProtKB-KW"/>
</dbReference>
<dbReference type="RefSeq" id="WP_089678218.1">
    <property type="nucleotide sequence ID" value="NZ_FNIV01000004.1"/>
</dbReference>
<sequence>MNLLRHLLLGAFLLVWASAVHAADPAQGRELASQCRTCHGIDGVAKIPIAPHLAGESRIYLETQLKAFRSGKREHEMMSVIAKDLSDEEISHLAAWYESIEFSVTLPE</sequence>
<dbReference type="STRING" id="419597.SAMN04487957_104324"/>
<reference evidence="10" key="1">
    <citation type="submission" date="2016-10" db="EMBL/GenBank/DDBJ databases">
        <authorList>
            <person name="Varghese N."/>
            <person name="Submissions S."/>
        </authorList>
    </citation>
    <scope>NUCLEOTIDE SEQUENCE [LARGE SCALE GENOMIC DNA]</scope>
    <source>
        <strain evidence="10">CGMCC 1.6444</strain>
    </source>
</reference>
<dbReference type="AlphaFoldDB" id="A0A1H0HV97"/>